<reference evidence="2" key="1">
    <citation type="journal article" date="2015" name="Nature">
        <title>Complex archaea that bridge the gap between prokaryotes and eukaryotes.</title>
        <authorList>
            <person name="Spang A."/>
            <person name="Saw J.H."/>
            <person name="Jorgensen S.L."/>
            <person name="Zaremba-Niedzwiedzka K."/>
            <person name="Martijn J."/>
            <person name="Lind A.E."/>
            <person name="van Eijk R."/>
            <person name="Schleper C."/>
            <person name="Guy L."/>
            <person name="Ettema T.J."/>
        </authorList>
    </citation>
    <scope>NUCLEOTIDE SEQUENCE</scope>
</reference>
<gene>
    <name evidence="2" type="ORF">LCGC14_1950670</name>
</gene>
<feature type="non-terminal residue" evidence="2">
    <location>
        <position position="1"/>
    </location>
</feature>
<sequence>EARELQIWEEKQILDAEKREFEERKKREEEEAERTKREQEEKERQEREAEEKEELRVAMLPDWEKFSAMADAIEDIPKPQNITHDESVKILIKAGLFLGQACDTLRRQ</sequence>
<accession>A0A0F9G5Y4</accession>
<protein>
    <submittedName>
        <fullName evidence="2">Uncharacterized protein</fullName>
    </submittedName>
</protein>
<dbReference type="EMBL" id="LAZR01021287">
    <property type="protein sequence ID" value="KKL85841.1"/>
    <property type="molecule type" value="Genomic_DNA"/>
</dbReference>
<proteinExistence type="predicted"/>
<feature type="region of interest" description="Disordered" evidence="1">
    <location>
        <begin position="19"/>
        <end position="53"/>
    </location>
</feature>
<name>A0A0F9G5Y4_9ZZZZ</name>
<dbReference type="AlphaFoldDB" id="A0A0F9G5Y4"/>
<comment type="caution">
    <text evidence="2">The sequence shown here is derived from an EMBL/GenBank/DDBJ whole genome shotgun (WGS) entry which is preliminary data.</text>
</comment>
<evidence type="ECO:0000313" key="2">
    <source>
        <dbReference type="EMBL" id="KKL85841.1"/>
    </source>
</evidence>
<organism evidence="2">
    <name type="scientific">marine sediment metagenome</name>
    <dbReference type="NCBI Taxonomy" id="412755"/>
    <lineage>
        <taxon>unclassified sequences</taxon>
        <taxon>metagenomes</taxon>
        <taxon>ecological metagenomes</taxon>
    </lineage>
</organism>
<evidence type="ECO:0000256" key="1">
    <source>
        <dbReference type="SAM" id="MobiDB-lite"/>
    </source>
</evidence>